<dbReference type="InterPro" id="IPR027410">
    <property type="entry name" value="TCP-1-like_intermed_sf"/>
</dbReference>
<dbReference type="PROSITE" id="PS00750">
    <property type="entry name" value="TCP1_1"/>
    <property type="match status" value="1"/>
</dbReference>
<dbReference type="RefSeq" id="WP_013328161.1">
    <property type="nucleotide sequence ID" value="NC_014507.1"/>
</dbReference>
<evidence type="ECO:0000256" key="1">
    <source>
        <dbReference type="ARBA" id="ARBA00008020"/>
    </source>
</evidence>
<dbReference type="GeneID" id="9742647"/>
<dbReference type="NCBIfam" id="NF041083">
    <property type="entry name" value="thermosome_beta"/>
    <property type="match status" value="1"/>
</dbReference>
<dbReference type="PRINTS" id="PR00304">
    <property type="entry name" value="TCOMPLEXTCP1"/>
</dbReference>
<dbReference type="PROSITE" id="PS00751">
    <property type="entry name" value="TCP1_2"/>
    <property type="match status" value="1"/>
</dbReference>
<dbReference type="Pfam" id="PF00118">
    <property type="entry name" value="Cpn60_TCP1"/>
    <property type="match status" value="1"/>
</dbReference>
<dbReference type="Gene3D" id="3.30.260.10">
    <property type="entry name" value="TCP-1-like chaperonin intermediate domain"/>
    <property type="match status" value="1"/>
</dbReference>
<gene>
    <name evidence="6" type="ordered locus">Mpet_0204</name>
</gene>
<evidence type="ECO:0000313" key="7">
    <source>
        <dbReference type="Proteomes" id="UP000006565"/>
    </source>
</evidence>
<evidence type="ECO:0000256" key="4">
    <source>
        <dbReference type="ARBA" id="ARBA00023186"/>
    </source>
</evidence>
<dbReference type="GO" id="GO:0016887">
    <property type="term" value="F:ATP hydrolysis activity"/>
    <property type="evidence" value="ECO:0007669"/>
    <property type="project" value="InterPro"/>
</dbReference>
<dbReference type="EMBL" id="CP002117">
    <property type="protein sequence ID" value="ADN34982.1"/>
    <property type="molecule type" value="Genomic_DNA"/>
</dbReference>
<dbReference type="NCBIfam" id="NF041082">
    <property type="entry name" value="thermosome_alpha"/>
    <property type="match status" value="1"/>
</dbReference>
<dbReference type="Gene3D" id="1.10.560.10">
    <property type="entry name" value="GroEL-like equatorial domain"/>
    <property type="match status" value="1"/>
</dbReference>
<dbReference type="HOGENOM" id="CLU_008891_7_3_2"/>
<evidence type="ECO:0000256" key="3">
    <source>
        <dbReference type="ARBA" id="ARBA00022840"/>
    </source>
</evidence>
<dbReference type="InterPro" id="IPR054827">
    <property type="entry name" value="thermosome_alpha"/>
</dbReference>
<dbReference type="KEGG" id="mpi:Mpet_0204"/>
<dbReference type="SUPFAM" id="SSF54849">
    <property type="entry name" value="GroEL-intermediate domain like"/>
    <property type="match status" value="1"/>
</dbReference>
<dbReference type="PANTHER" id="PTHR11353">
    <property type="entry name" value="CHAPERONIN"/>
    <property type="match status" value="1"/>
</dbReference>
<dbReference type="AlphaFoldDB" id="E1REN5"/>
<name>E1REN5_METP4</name>
<dbReference type="Gene3D" id="3.50.7.10">
    <property type="entry name" value="GroEL"/>
    <property type="match status" value="1"/>
</dbReference>
<comment type="similarity">
    <text evidence="1 5">Belongs to the TCP-1 chaperonin family.</text>
</comment>
<keyword evidence="2 5" id="KW-0547">Nucleotide-binding</keyword>
<dbReference type="STRING" id="679926.Mpet_0204"/>
<dbReference type="Proteomes" id="UP000006565">
    <property type="component" value="Chromosome"/>
</dbReference>
<keyword evidence="4 5" id="KW-0143">Chaperone</keyword>
<keyword evidence="3 5" id="KW-0067">ATP-binding</keyword>
<dbReference type="OrthoDB" id="9362at2157"/>
<dbReference type="InterPro" id="IPR002194">
    <property type="entry name" value="Chaperonin_TCP-1_CS"/>
</dbReference>
<dbReference type="SUPFAM" id="SSF52029">
    <property type="entry name" value="GroEL apical domain-like"/>
    <property type="match status" value="1"/>
</dbReference>
<dbReference type="InterPro" id="IPR027413">
    <property type="entry name" value="GROEL-like_equatorial_sf"/>
</dbReference>
<dbReference type="InterPro" id="IPR027409">
    <property type="entry name" value="GroEL-like_apical_dom_sf"/>
</dbReference>
<reference evidence="6 7" key="1">
    <citation type="journal article" date="2010" name="Stand. Genomic Sci.">
        <title>Complete genome sequence of Methanoplanus petrolearius type strain (SEBR 4847).</title>
        <authorList>
            <person name="Brambilla E."/>
            <person name="Djao O.D."/>
            <person name="Daligault H."/>
            <person name="Lapidus A."/>
            <person name="Lucas S."/>
            <person name="Hammon N."/>
            <person name="Nolan M."/>
            <person name="Tice H."/>
            <person name="Cheng J.F."/>
            <person name="Han C."/>
            <person name="Tapia R."/>
            <person name="Goodwin L."/>
            <person name="Pitluck S."/>
            <person name="Liolios K."/>
            <person name="Ivanova N."/>
            <person name="Mavromatis K."/>
            <person name="Mikhailova N."/>
            <person name="Pati A."/>
            <person name="Chen A."/>
            <person name="Palaniappan K."/>
            <person name="Land M."/>
            <person name="Hauser L."/>
            <person name="Chang Y.J."/>
            <person name="Jeffries C.D."/>
            <person name="Rohde M."/>
            <person name="Spring S."/>
            <person name="Sikorski J."/>
            <person name="Goker M."/>
            <person name="Woyke T."/>
            <person name="Bristow J."/>
            <person name="Eisen J.A."/>
            <person name="Markowitz V."/>
            <person name="Hugenholtz P."/>
            <person name="Kyrpides N.C."/>
            <person name="Klenk H.P."/>
        </authorList>
    </citation>
    <scope>NUCLEOTIDE SEQUENCE [LARGE SCALE GENOMIC DNA]</scope>
    <source>
        <strain evidence="7">DSM 11571 / OCM 486 / SEBR 4847</strain>
    </source>
</reference>
<dbReference type="eggNOG" id="arCOG01257">
    <property type="taxonomic scope" value="Archaea"/>
</dbReference>
<keyword evidence="7" id="KW-1185">Reference proteome</keyword>
<dbReference type="InterPro" id="IPR002423">
    <property type="entry name" value="Cpn60/GroEL/TCP-1"/>
</dbReference>
<dbReference type="SUPFAM" id="SSF48592">
    <property type="entry name" value="GroEL equatorial domain-like"/>
    <property type="match status" value="1"/>
</dbReference>
<dbReference type="InterPro" id="IPR017998">
    <property type="entry name" value="Chaperone_TCP-1"/>
</dbReference>
<accession>E1REN5</accession>
<sequence length="529" mass="56853">MLAGQPIIILRDNVDVTSGREAQHSNIMACKAIASAVRTTLGPRGMDKMLVSPSGDVVITNDGATILHEISVEHPAAKMMISVAEAQDDEVGDGTTTSCILIGELMEEAERLFAKKIHPTVIANGYTLAMEKALEILNENAIESKGEDRELLVKVANTAVTGKSIEMMKDKISSIVVDAVLAVAEKDENGKYAIDEDDVKIKTVVGDSLEEAELLSGFMIDKTRCDEGMPKKVTNAKVALLAQPLEIKKTETKSKIKITTSEQMEAFSDSEKAKLKEYADLIVASGANVVLCQKGIADAVQYHLSHAGILAIQDVPEKDMKSFSRALHGTIVNSVKDLDESVFGNAESVEEMKDIKATKFTGCKNGKIVTILLKGSNQIFVDELERAAYDAARVVMDALEDGKYVVGAGAIDAELCLGLRSYAATVGGRTQLAIDAFANIFEAIPNTLAENSGLDPIDILVDLKSAHANGEKYAGINVFTGKIVNMYDDGVIEPMRVKRQAIQSAAETAALLIRVDDMMVSKSAAQMNR</sequence>
<protein>
    <submittedName>
        <fullName evidence="6">Chaperonin Cpn60/TCP-1</fullName>
    </submittedName>
</protein>
<dbReference type="InterPro" id="IPR053374">
    <property type="entry name" value="TCP-1_chaperonin"/>
</dbReference>
<dbReference type="GO" id="GO:0005524">
    <property type="term" value="F:ATP binding"/>
    <property type="evidence" value="ECO:0007669"/>
    <property type="project" value="UniProtKB-KW"/>
</dbReference>
<dbReference type="GO" id="GO:0051082">
    <property type="term" value="F:unfolded protein binding"/>
    <property type="evidence" value="ECO:0007669"/>
    <property type="project" value="InterPro"/>
</dbReference>
<evidence type="ECO:0000256" key="2">
    <source>
        <dbReference type="ARBA" id="ARBA00022741"/>
    </source>
</evidence>
<organism evidence="6 7">
    <name type="scientific">Methanolacinia petrolearia (strain DSM 11571 / OCM 486 / SEBR 4847)</name>
    <name type="common">Methanoplanus petrolearius</name>
    <dbReference type="NCBI Taxonomy" id="679926"/>
    <lineage>
        <taxon>Archaea</taxon>
        <taxon>Methanobacteriati</taxon>
        <taxon>Methanobacteriota</taxon>
        <taxon>Stenosarchaea group</taxon>
        <taxon>Methanomicrobia</taxon>
        <taxon>Methanomicrobiales</taxon>
        <taxon>Methanomicrobiaceae</taxon>
        <taxon>Methanolacinia</taxon>
    </lineage>
</organism>
<dbReference type="PROSITE" id="PS00995">
    <property type="entry name" value="TCP1_3"/>
    <property type="match status" value="1"/>
</dbReference>
<evidence type="ECO:0000256" key="5">
    <source>
        <dbReference type="RuleBase" id="RU004187"/>
    </source>
</evidence>
<dbReference type="GO" id="GO:0140662">
    <property type="term" value="F:ATP-dependent protein folding chaperone"/>
    <property type="evidence" value="ECO:0007669"/>
    <property type="project" value="InterPro"/>
</dbReference>
<evidence type="ECO:0000313" key="6">
    <source>
        <dbReference type="EMBL" id="ADN34982.1"/>
    </source>
</evidence>
<proteinExistence type="inferred from homology"/>